<evidence type="ECO:0000259" key="1">
    <source>
        <dbReference type="Pfam" id="PF12849"/>
    </source>
</evidence>
<dbReference type="Proteomes" id="UP000558688">
    <property type="component" value="Unassembled WGS sequence"/>
</dbReference>
<sequence length="422" mass="46746">MISVRLDVAFAGSWMVYCDHYDSVVKFLLGDPIARLAVLIAVLGLLDFVKFLDFSRDVFLSDPPECGDSLQGRLDVLAPPLFQGDLGLKFLILQGQARVFVPHVVIQIVNEFIHTTSDKQEEEYRKRGILVSVDVNGTKDENIEALTKALQQFSALRSFYKVDVIEASGGWPELANAYIKKRVADGEKPFQVAWIKSDTFYSIQYLKTGDADIGITYNPAAEEIAIKQGIAKSPSYYAFRDHFLLVGPKENPANISKSDDIMTTFANLHEAAEGPATEPPVRFLSRYDKSATNIKETLLWAGIGQVPWATAYSTWYHQYIAFPIQALTAAIILQEYTITDRGTILSLDAELRNQTVVYKAGSDKADDPLLNPAHALVGEKAPNGKEAAEFIKWLVSDKGQDVIAGFKKDGQVLYSKAPKGQD</sequence>
<dbReference type="PANTHER" id="PTHR37945">
    <property type="entry name" value="EXTRACELLULAR TUNGSTATE BINDING PROTEIN"/>
    <property type="match status" value="1"/>
</dbReference>
<dbReference type="InterPro" id="IPR024370">
    <property type="entry name" value="PBP_domain"/>
</dbReference>
<dbReference type="InterPro" id="IPR052738">
    <property type="entry name" value="ABC-Tungstate_binding"/>
</dbReference>
<dbReference type="Gene3D" id="3.40.190.10">
    <property type="entry name" value="Periplasmic binding protein-like II"/>
    <property type="match status" value="2"/>
</dbReference>
<comment type="caution">
    <text evidence="2">The sequence shown here is derived from an EMBL/GenBank/DDBJ whole genome shotgun (WGS) entry which is preliminary data.</text>
</comment>
<dbReference type="PANTHER" id="PTHR37945:SF1">
    <property type="entry name" value="EXTRACELLULAR TUNGSTATE BINDING PROTEIN"/>
    <property type="match status" value="1"/>
</dbReference>
<proteinExistence type="predicted"/>
<gene>
    <name evidence="2" type="ORF">FOXYS1_2069</name>
</gene>
<dbReference type="SUPFAM" id="SSF53850">
    <property type="entry name" value="Periplasmic binding protein-like II"/>
    <property type="match status" value="1"/>
</dbReference>
<evidence type="ECO:0000313" key="3">
    <source>
        <dbReference type="Proteomes" id="UP000558688"/>
    </source>
</evidence>
<evidence type="ECO:0000313" key="2">
    <source>
        <dbReference type="EMBL" id="KAF5267079.1"/>
    </source>
</evidence>
<accession>A0A8H5ENU4</accession>
<reference evidence="2" key="1">
    <citation type="submission" date="2020-02" db="EMBL/GenBank/DDBJ databases">
        <title>Identification and distribution of gene clusters putatively required for synthesis of sphingolipid metabolism inhibitors in phylogenetically diverse species of the filamentous fungus Fusarium.</title>
        <authorList>
            <person name="Kim H.-S."/>
            <person name="Busman M."/>
            <person name="Brown D.W."/>
            <person name="Divon H."/>
            <person name="Uhlig S."/>
            <person name="Proctor R.H."/>
        </authorList>
    </citation>
    <scope>NUCLEOTIDE SEQUENCE [LARGE SCALE GENOMIC DNA]</scope>
    <source>
        <strain evidence="2">NRRL 39464</strain>
    </source>
</reference>
<dbReference type="Pfam" id="PF12849">
    <property type="entry name" value="PBP_like_2"/>
    <property type="match status" value="1"/>
</dbReference>
<feature type="domain" description="PBP" evidence="1">
    <location>
        <begin position="175"/>
        <end position="398"/>
    </location>
</feature>
<dbReference type="AlphaFoldDB" id="A0A8H5ENU4"/>
<organism evidence="2 3">
    <name type="scientific">Fusarium oxysporum</name>
    <name type="common">Fusarium vascular wilt</name>
    <dbReference type="NCBI Taxonomy" id="5507"/>
    <lineage>
        <taxon>Eukaryota</taxon>
        <taxon>Fungi</taxon>
        <taxon>Dikarya</taxon>
        <taxon>Ascomycota</taxon>
        <taxon>Pezizomycotina</taxon>
        <taxon>Sordariomycetes</taxon>
        <taxon>Hypocreomycetidae</taxon>
        <taxon>Hypocreales</taxon>
        <taxon>Nectriaceae</taxon>
        <taxon>Fusarium</taxon>
        <taxon>Fusarium oxysporum species complex</taxon>
    </lineage>
</organism>
<protein>
    <recommendedName>
        <fullName evidence="1">PBP domain-containing protein</fullName>
    </recommendedName>
</protein>
<name>A0A8H5ENU4_FUSOX</name>
<dbReference type="EMBL" id="JAAFOW010000311">
    <property type="protein sequence ID" value="KAF5267079.1"/>
    <property type="molecule type" value="Genomic_DNA"/>
</dbReference>